<feature type="domain" description="Glycosyl transferase family 1" evidence="5">
    <location>
        <begin position="178"/>
        <end position="325"/>
    </location>
</feature>
<gene>
    <name evidence="6" type="ORF">V6257_06175</name>
</gene>
<proteinExistence type="inferred from homology"/>
<dbReference type="Pfam" id="PF00534">
    <property type="entry name" value="Glycos_transf_1"/>
    <property type="match status" value="1"/>
</dbReference>
<organism evidence="6 7">
    <name type="scientific">Pseudoalteromonas issachenkonii</name>
    <dbReference type="NCBI Taxonomy" id="152297"/>
    <lineage>
        <taxon>Bacteria</taxon>
        <taxon>Pseudomonadati</taxon>
        <taxon>Pseudomonadota</taxon>
        <taxon>Gammaproteobacteria</taxon>
        <taxon>Alteromonadales</taxon>
        <taxon>Pseudoalteromonadaceae</taxon>
        <taxon>Pseudoalteromonas</taxon>
    </lineage>
</organism>
<accession>A0ABU9GYC8</accession>
<keyword evidence="4" id="KW-0812">Transmembrane</keyword>
<dbReference type="EC" id="2.4.-.-" evidence="6"/>
<sequence length="359" mass="40099">MSNKINLTIATDINGKGGVSSVLNVLQEHHFFLETKTKLIVSHRNSAKFNTFKQLFTFFTCILKLLFNIAFFDVGLVHIHMASRGSYTRKAILIRIAHFFKVKIIIHLHGAEFEHFYNTECIDSKKKHIRETFNMANKVIVLSSQWLDWLSTILDDKSKGVVIYNAVPFLTLDKSKQSDFFNFVFLGRLGERKGVADLISAFGDVVKNYPDARLLLGGDGELTKFNDLVCSLGLKDKVIFLGWVSGNEKLEILKKANSFVLPSYNEGFPMGVLEAMSCNIPVIASKAGGIPDAISSGEEGLLIDAGDIKALTDAMIFSIEAPQKIKVMQVKAFNKYLRMFSPEMVVPQITDVYKELGAV</sequence>
<reference evidence="6 7" key="1">
    <citation type="submission" date="2024-02" db="EMBL/GenBank/DDBJ databases">
        <title>Bacteria isolated from the canopy kelp, Nereocystis luetkeana.</title>
        <authorList>
            <person name="Pfister C.A."/>
            <person name="Younker I.T."/>
            <person name="Light S.H."/>
        </authorList>
    </citation>
    <scope>NUCLEOTIDE SEQUENCE [LARGE SCALE GENOMIC DNA]</scope>
    <source>
        <strain evidence="6 7">TI.1.03</strain>
    </source>
</reference>
<comment type="similarity">
    <text evidence="1">Belongs to the glycosyltransferase group 1 family. Glycosyltransferase 4 subfamily.</text>
</comment>
<dbReference type="Gene3D" id="3.40.50.2000">
    <property type="entry name" value="Glycogen Phosphorylase B"/>
    <property type="match status" value="2"/>
</dbReference>
<evidence type="ECO:0000256" key="2">
    <source>
        <dbReference type="ARBA" id="ARBA00022676"/>
    </source>
</evidence>
<name>A0ABU9GYC8_9GAMM</name>
<keyword evidence="4" id="KW-1133">Transmembrane helix</keyword>
<evidence type="ECO:0000259" key="5">
    <source>
        <dbReference type="Pfam" id="PF00534"/>
    </source>
</evidence>
<dbReference type="PANTHER" id="PTHR12526:SF640">
    <property type="entry name" value="COLANIC ACID BIOSYNTHESIS GLYCOSYLTRANSFERASE WCAL-RELATED"/>
    <property type="match status" value="1"/>
</dbReference>
<dbReference type="GO" id="GO:0016757">
    <property type="term" value="F:glycosyltransferase activity"/>
    <property type="evidence" value="ECO:0007669"/>
    <property type="project" value="UniProtKB-KW"/>
</dbReference>
<dbReference type="CDD" id="cd03801">
    <property type="entry name" value="GT4_PimA-like"/>
    <property type="match status" value="1"/>
</dbReference>
<dbReference type="SUPFAM" id="SSF53756">
    <property type="entry name" value="UDP-Glycosyltransferase/glycogen phosphorylase"/>
    <property type="match status" value="1"/>
</dbReference>
<comment type="caution">
    <text evidence="6">The sequence shown here is derived from an EMBL/GenBank/DDBJ whole genome shotgun (WGS) entry which is preliminary data.</text>
</comment>
<dbReference type="Proteomes" id="UP001371391">
    <property type="component" value="Unassembled WGS sequence"/>
</dbReference>
<feature type="transmembrane region" description="Helical" evidence="4">
    <location>
        <begin position="55"/>
        <end position="79"/>
    </location>
</feature>
<keyword evidence="7" id="KW-1185">Reference proteome</keyword>
<keyword evidence="4" id="KW-0472">Membrane</keyword>
<dbReference type="RefSeq" id="WP_341601994.1">
    <property type="nucleotide sequence ID" value="NZ_JBAKAW010000005.1"/>
</dbReference>
<dbReference type="PANTHER" id="PTHR12526">
    <property type="entry name" value="GLYCOSYLTRANSFERASE"/>
    <property type="match status" value="1"/>
</dbReference>
<keyword evidence="3 6" id="KW-0808">Transferase</keyword>
<evidence type="ECO:0000256" key="3">
    <source>
        <dbReference type="ARBA" id="ARBA00022679"/>
    </source>
</evidence>
<protein>
    <submittedName>
        <fullName evidence="6">Glycosyltransferase family 4 protein</fullName>
        <ecNumber evidence="6">2.4.-.-</ecNumber>
    </submittedName>
</protein>
<evidence type="ECO:0000313" key="7">
    <source>
        <dbReference type="Proteomes" id="UP001371391"/>
    </source>
</evidence>
<dbReference type="EMBL" id="JBAKAW010000005">
    <property type="protein sequence ID" value="MEL0654604.1"/>
    <property type="molecule type" value="Genomic_DNA"/>
</dbReference>
<evidence type="ECO:0000313" key="6">
    <source>
        <dbReference type="EMBL" id="MEL0654604.1"/>
    </source>
</evidence>
<evidence type="ECO:0000256" key="1">
    <source>
        <dbReference type="ARBA" id="ARBA00009481"/>
    </source>
</evidence>
<keyword evidence="2 6" id="KW-0328">Glycosyltransferase</keyword>
<dbReference type="InterPro" id="IPR001296">
    <property type="entry name" value="Glyco_trans_1"/>
</dbReference>
<evidence type="ECO:0000256" key="4">
    <source>
        <dbReference type="SAM" id="Phobius"/>
    </source>
</evidence>